<dbReference type="Proteomes" id="UP000013024">
    <property type="component" value="Unassembled WGS sequence"/>
</dbReference>
<dbReference type="PANTHER" id="PTHR37953">
    <property type="entry name" value="UPF0127 PROTEIN MJ1496"/>
    <property type="match status" value="1"/>
</dbReference>
<dbReference type="Gene3D" id="2.60.120.1140">
    <property type="entry name" value="Protein of unknown function DUF192"/>
    <property type="match status" value="1"/>
</dbReference>
<evidence type="ECO:0000313" key="2">
    <source>
        <dbReference type="Proteomes" id="UP000013024"/>
    </source>
</evidence>
<reference evidence="1 2" key="1">
    <citation type="submission" date="2013-02" db="EMBL/GenBank/DDBJ databases">
        <title>The Genome Sequence of Acinetobacter calcoaceticus CIP 81.8.</title>
        <authorList>
            <consortium name="The Broad Institute Genome Sequencing Platform"/>
            <consortium name="The Broad Institute Genome Sequencing Center for Infectious Disease"/>
            <person name="Cerqueira G."/>
            <person name="Feldgarden M."/>
            <person name="Courvalin P."/>
            <person name="Perichon B."/>
            <person name="Grillot-Courvalin C."/>
            <person name="Clermont D."/>
            <person name="Rocha E."/>
            <person name="Yoon E.-J."/>
            <person name="Nemec A."/>
            <person name="Walker B."/>
            <person name="Young S.K."/>
            <person name="Zeng Q."/>
            <person name="Gargeya S."/>
            <person name="Fitzgerald M."/>
            <person name="Haas B."/>
            <person name="Abouelleil A."/>
            <person name="Alvarado L."/>
            <person name="Arachchi H.M."/>
            <person name="Berlin A.M."/>
            <person name="Chapman S.B."/>
            <person name="Dewar J."/>
            <person name="Goldberg J."/>
            <person name="Griggs A."/>
            <person name="Gujja S."/>
            <person name="Hansen M."/>
            <person name="Howarth C."/>
            <person name="Imamovic A."/>
            <person name="Larimer J."/>
            <person name="McCowan C."/>
            <person name="Murphy C."/>
            <person name="Neiman D."/>
            <person name="Pearson M."/>
            <person name="Priest M."/>
            <person name="Roberts A."/>
            <person name="Saif S."/>
            <person name="Shea T."/>
            <person name="Sisk P."/>
            <person name="Sykes S."/>
            <person name="Wortman J."/>
            <person name="Nusbaum C."/>
            <person name="Birren B."/>
        </authorList>
    </citation>
    <scope>NUCLEOTIDE SEQUENCE [LARGE SCALE GENOMIC DNA]</scope>
    <source>
        <strain evidence="1 2">CIP 81.8</strain>
    </source>
</reference>
<evidence type="ECO:0000313" key="1">
    <source>
        <dbReference type="EMBL" id="ENV99712.1"/>
    </source>
</evidence>
<proteinExistence type="predicted"/>
<evidence type="ECO:0008006" key="3">
    <source>
        <dbReference type="Google" id="ProtNLM"/>
    </source>
</evidence>
<keyword evidence="2" id="KW-1185">Reference proteome</keyword>
<organism evidence="1 2">
    <name type="scientific">Acinetobacter calcoaceticus DSM 30006 = CIP 81.8</name>
    <dbReference type="NCBI Taxonomy" id="981331"/>
    <lineage>
        <taxon>Bacteria</taxon>
        <taxon>Pseudomonadati</taxon>
        <taxon>Pseudomonadota</taxon>
        <taxon>Gammaproteobacteria</taxon>
        <taxon>Moraxellales</taxon>
        <taxon>Moraxellaceae</taxon>
        <taxon>Acinetobacter</taxon>
        <taxon>Acinetobacter calcoaceticus/baumannii complex</taxon>
    </lineage>
</organism>
<dbReference type="PANTHER" id="PTHR37953:SF1">
    <property type="entry name" value="UPF0127 PROTEIN MJ1496"/>
    <property type="match status" value="1"/>
</dbReference>
<protein>
    <recommendedName>
        <fullName evidence="3">DUF192 domain-containing protein</fullName>
    </recommendedName>
</protein>
<dbReference type="EMBL" id="APQI01000004">
    <property type="protein sequence ID" value="ENV99712.1"/>
    <property type="molecule type" value="Genomic_DNA"/>
</dbReference>
<dbReference type="InterPro" id="IPR038695">
    <property type="entry name" value="Saro_0823-like_sf"/>
</dbReference>
<name>A0ABN0K867_ACICA</name>
<sequence>MYLNNSNIKFEVFIATSFFSRAAGLLFRKKLKENQCLLISPCTSIHTIGMRYNIDIVFIDAFGYVTDIYYDVKPFKVVSGSSQACSVVEFLGGTLKNYTYIIRVNEQMFFKKKAIL</sequence>
<comment type="caution">
    <text evidence="1">The sequence shown here is derived from an EMBL/GenBank/DDBJ whole genome shotgun (WGS) entry which is preliminary data.</text>
</comment>
<dbReference type="Pfam" id="PF02643">
    <property type="entry name" value="DUF192"/>
    <property type="match status" value="1"/>
</dbReference>
<gene>
    <name evidence="1" type="ORF">F936_02798</name>
</gene>
<dbReference type="InterPro" id="IPR003795">
    <property type="entry name" value="DUF192"/>
</dbReference>
<accession>A0ABN0K867</accession>